<feature type="domain" description="Peptidase C39" evidence="10">
    <location>
        <begin position="33"/>
        <end position="152"/>
    </location>
</feature>
<dbReference type="Pfam" id="PF00005">
    <property type="entry name" value="ABC_tran"/>
    <property type="match status" value="1"/>
</dbReference>
<comment type="caution">
    <text evidence="11">The sequence shown here is derived from an EMBL/GenBank/DDBJ whole genome shotgun (WGS) entry which is preliminary data.</text>
</comment>
<dbReference type="InterPro" id="IPR005074">
    <property type="entry name" value="Peptidase_C39"/>
</dbReference>
<dbReference type="PROSITE" id="PS50893">
    <property type="entry name" value="ABC_TRANSPORTER_2"/>
    <property type="match status" value="1"/>
</dbReference>
<keyword evidence="12" id="KW-1185">Reference proteome</keyword>
<accession>A0ABW0SWV0</accession>
<keyword evidence="6 7" id="KW-0472">Membrane</keyword>
<dbReference type="Gene3D" id="1.20.1560.10">
    <property type="entry name" value="ABC transporter type 1, transmembrane domain"/>
    <property type="match status" value="1"/>
</dbReference>
<evidence type="ECO:0000256" key="2">
    <source>
        <dbReference type="ARBA" id="ARBA00022692"/>
    </source>
</evidence>
<feature type="transmembrane region" description="Helical" evidence="7">
    <location>
        <begin position="219"/>
        <end position="237"/>
    </location>
</feature>
<keyword evidence="3" id="KW-0547">Nucleotide-binding</keyword>
<proteinExistence type="predicted"/>
<keyword evidence="5 7" id="KW-1133">Transmembrane helix</keyword>
<dbReference type="InterPro" id="IPR017871">
    <property type="entry name" value="ABC_transporter-like_CS"/>
</dbReference>
<dbReference type="PROSITE" id="PS50990">
    <property type="entry name" value="PEPTIDASE_C39"/>
    <property type="match status" value="1"/>
</dbReference>
<dbReference type="Gene3D" id="3.40.50.300">
    <property type="entry name" value="P-loop containing nucleotide triphosphate hydrolases"/>
    <property type="match status" value="1"/>
</dbReference>
<dbReference type="Gene3D" id="3.90.70.10">
    <property type="entry name" value="Cysteine proteinases"/>
    <property type="match status" value="1"/>
</dbReference>
<evidence type="ECO:0000256" key="6">
    <source>
        <dbReference type="ARBA" id="ARBA00023136"/>
    </source>
</evidence>
<evidence type="ECO:0000259" key="10">
    <source>
        <dbReference type="PROSITE" id="PS50990"/>
    </source>
</evidence>
<dbReference type="Pfam" id="PF00664">
    <property type="entry name" value="ABC_membrane"/>
    <property type="match status" value="1"/>
</dbReference>
<sequence>MADGSREQRAAMSSAQRMALQFGWSHRLSMILQTEAAECGLACLAMIASYHGHDVDLAGLRRRFSTSLKGVTLARVMTMAGQLGFTCRPLKLDLNDLAQLRTPCMLHWDLNHFVVLKRAGRRGAVIHDPARGIRKLSTREVSEHFTGVALELTPGADFAPLSERQAVSLRSLTGKVRGLVPALGQILLLALALEVFALAGPFYMQWVLDQVLVSADHDLLTLLGLGFLGITVFSALITAARSWAVTWLGATLNVQWASNLFSHLMRLPLDWFEKRHIGDVVSRFGSIQTIQQTLTTQFIGSLLDGLMSMVTLVVMGFYSLWLTVLVVGLFLAYGLIRWAFFNPLRRANEEQIVYAARQQSELLESIRGAMPIKLANKQDERLSRYANATVSTVNRGIGIQRLVIAFTLSNQLMFGLGRVAMIWIAATLALKSEFTAGALIAFIAYADQFTSRAAGLIDKWVDFSMLSLHAERVADIALTAPEPNVETAWNGPLPEASIELYNISFRYAESEPWVLRHCNLRIEVGESLAITGSSGCGKSTLAKIVLGLLAPTEGIVKFGGIDIRKLGLDTYRQWIGAVMQDDQLFAGTIADNIRFFDGDITPTKIEAAAWLAAIHDDIAAMPMGYQSLVGDMGSSLSGGQKQRVILARALCRRPRLLVLDEATSHLDMEREYHVNEALRCLKITKIVIAHRAETIRMASNVVSLRGGSIELVDEHSSVAPPNEAARGINEVTKD</sequence>
<comment type="subcellular location">
    <subcellularLocation>
        <location evidence="1">Cell membrane</location>
        <topology evidence="1">Multi-pass membrane protein</topology>
    </subcellularLocation>
</comment>
<dbReference type="InterPro" id="IPR039421">
    <property type="entry name" value="Type_1_exporter"/>
</dbReference>
<dbReference type="PANTHER" id="PTHR24221">
    <property type="entry name" value="ATP-BINDING CASSETTE SUB-FAMILY B"/>
    <property type="match status" value="1"/>
</dbReference>
<organism evidence="11 12">
    <name type="scientific">Rhodanobacter terrae</name>
    <dbReference type="NCBI Taxonomy" id="418647"/>
    <lineage>
        <taxon>Bacteria</taxon>
        <taxon>Pseudomonadati</taxon>
        <taxon>Pseudomonadota</taxon>
        <taxon>Gammaproteobacteria</taxon>
        <taxon>Lysobacterales</taxon>
        <taxon>Rhodanobacteraceae</taxon>
        <taxon>Rhodanobacter</taxon>
    </lineage>
</organism>
<dbReference type="EMBL" id="JBHSNG010000006">
    <property type="protein sequence ID" value="MFC5581098.1"/>
    <property type="molecule type" value="Genomic_DNA"/>
</dbReference>
<feature type="domain" description="ABC transporter" evidence="8">
    <location>
        <begin position="498"/>
        <end position="731"/>
    </location>
</feature>
<dbReference type="CDD" id="cd02419">
    <property type="entry name" value="Peptidase_C39C"/>
    <property type="match status" value="1"/>
</dbReference>
<dbReference type="InterPro" id="IPR003439">
    <property type="entry name" value="ABC_transporter-like_ATP-bd"/>
</dbReference>
<dbReference type="Proteomes" id="UP001596111">
    <property type="component" value="Unassembled WGS sequence"/>
</dbReference>
<dbReference type="RefSeq" id="WP_377326201.1">
    <property type="nucleotide sequence ID" value="NZ_JBHSNG010000006.1"/>
</dbReference>
<keyword evidence="4" id="KW-0067">ATP-binding</keyword>
<keyword evidence="2 7" id="KW-0812">Transmembrane</keyword>
<dbReference type="CDD" id="cd18567">
    <property type="entry name" value="ABC_6TM_CvaB_RaxB_like"/>
    <property type="match status" value="1"/>
</dbReference>
<reference evidence="12" key="1">
    <citation type="journal article" date="2019" name="Int. J. Syst. Evol. Microbiol.">
        <title>The Global Catalogue of Microorganisms (GCM) 10K type strain sequencing project: providing services to taxonomists for standard genome sequencing and annotation.</title>
        <authorList>
            <consortium name="The Broad Institute Genomics Platform"/>
            <consortium name="The Broad Institute Genome Sequencing Center for Infectious Disease"/>
            <person name="Wu L."/>
            <person name="Ma J."/>
        </authorList>
    </citation>
    <scope>NUCLEOTIDE SEQUENCE [LARGE SCALE GENOMIC DNA]</scope>
    <source>
        <strain evidence="12">CGMCC 1.13587</strain>
    </source>
</reference>
<dbReference type="PROSITE" id="PS50929">
    <property type="entry name" value="ABC_TM1F"/>
    <property type="match status" value="1"/>
</dbReference>
<dbReference type="InterPro" id="IPR033838">
    <property type="entry name" value="CvaB_peptidase"/>
</dbReference>
<dbReference type="InterPro" id="IPR027417">
    <property type="entry name" value="P-loop_NTPase"/>
</dbReference>
<evidence type="ECO:0000313" key="11">
    <source>
        <dbReference type="EMBL" id="MFC5581098.1"/>
    </source>
</evidence>
<evidence type="ECO:0000256" key="3">
    <source>
        <dbReference type="ARBA" id="ARBA00022741"/>
    </source>
</evidence>
<dbReference type="InterPro" id="IPR036640">
    <property type="entry name" value="ABC1_TM_sf"/>
</dbReference>
<evidence type="ECO:0000256" key="5">
    <source>
        <dbReference type="ARBA" id="ARBA00022989"/>
    </source>
</evidence>
<name>A0ABW0SWV0_9GAMM</name>
<dbReference type="SUPFAM" id="SSF90123">
    <property type="entry name" value="ABC transporter transmembrane region"/>
    <property type="match status" value="1"/>
</dbReference>
<evidence type="ECO:0000256" key="7">
    <source>
        <dbReference type="SAM" id="Phobius"/>
    </source>
</evidence>
<dbReference type="Pfam" id="PF03412">
    <property type="entry name" value="Peptidase_C39"/>
    <property type="match status" value="1"/>
</dbReference>
<dbReference type="SUPFAM" id="SSF52540">
    <property type="entry name" value="P-loop containing nucleoside triphosphate hydrolases"/>
    <property type="match status" value="1"/>
</dbReference>
<gene>
    <name evidence="11" type="ORF">ACFPPB_08250</name>
</gene>
<protein>
    <submittedName>
        <fullName evidence="11">Peptidase domain-containing ABC transporter</fullName>
    </submittedName>
</protein>
<feature type="transmembrane region" description="Helical" evidence="7">
    <location>
        <begin position="312"/>
        <end position="336"/>
    </location>
</feature>
<evidence type="ECO:0000259" key="8">
    <source>
        <dbReference type="PROSITE" id="PS50893"/>
    </source>
</evidence>
<dbReference type="SMART" id="SM00382">
    <property type="entry name" value="AAA"/>
    <property type="match status" value="1"/>
</dbReference>
<evidence type="ECO:0000259" key="9">
    <source>
        <dbReference type="PROSITE" id="PS50929"/>
    </source>
</evidence>
<dbReference type="PANTHER" id="PTHR24221:SF606">
    <property type="entry name" value="COLICIN V SECRETION-PROCESSING ATP-BINDING PROTEIN"/>
    <property type="match status" value="1"/>
</dbReference>
<dbReference type="PROSITE" id="PS00211">
    <property type="entry name" value="ABC_TRANSPORTER_1"/>
    <property type="match status" value="1"/>
</dbReference>
<feature type="transmembrane region" description="Helical" evidence="7">
    <location>
        <begin position="179"/>
        <end position="199"/>
    </location>
</feature>
<evidence type="ECO:0000313" key="12">
    <source>
        <dbReference type="Proteomes" id="UP001596111"/>
    </source>
</evidence>
<dbReference type="InterPro" id="IPR011527">
    <property type="entry name" value="ABC1_TM_dom"/>
</dbReference>
<feature type="domain" description="ABC transmembrane type-1" evidence="9">
    <location>
        <begin position="186"/>
        <end position="465"/>
    </location>
</feature>
<evidence type="ECO:0000256" key="1">
    <source>
        <dbReference type="ARBA" id="ARBA00004651"/>
    </source>
</evidence>
<dbReference type="InterPro" id="IPR003593">
    <property type="entry name" value="AAA+_ATPase"/>
</dbReference>
<evidence type="ECO:0000256" key="4">
    <source>
        <dbReference type="ARBA" id="ARBA00022840"/>
    </source>
</evidence>